<dbReference type="Gene3D" id="3.40.190.10">
    <property type="entry name" value="Periplasmic binding protein-like II"/>
    <property type="match status" value="2"/>
</dbReference>
<evidence type="ECO:0000256" key="4">
    <source>
        <dbReference type="RuleBase" id="RU003744"/>
    </source>
</evidence>
<keyword evidence="3" id="KW-0732">Signal</keyword>
<dbReference type="PANTHER" id="PTHR35936">
    <property type="entry name" value="MEMBRANE-BOUND LYTIC MUREIN TRANSGLYCOSYLASE F"/>
    <property type="match status" value="1"/>
</dbReference>
<accession>A0A1T4LJD3</accession>
<comment type="similarity">
    <text evidence="2 4">Belongs to the bacterial solute-binding protein 3 family.</text>
</comment>
<dbReference type="EMBL" id="FUWX01000006">
    <property type="protein sequence ID" value="SJZ54840.1"/>
    <property type="molecule type" value="Genomic_DNA"/>
</dbReference>
<dbReference type="Pfam" id="PF00497">
    <property type="entry name" value="SBP_bac_3"/>
    <property type="match status" value="1"/>
</dbReference>
<dbReference type="Proteomes" id="UP000191153">
    <property type="component" value="Unassembled WGS sequence"/>
</dbReference>
<name>A0A1T4LJD3_9FUSO</name>
<evidence type="ECO:0000256" key="2">
    <source>
        <dbReference type="ARBA" id="ARBA00010333"/>
    </source>
</evidence>
<dbReference type="OrthoDB" id="81666at2"/>
<protein>
    <submittedName>
        <fullName evidence="6">Polar amino acid transport system substrate-binding protein</fullName>
    </submittedName>
</protein>
<dbReference type="PANTHER" id="PTHR35936:SF17">
    <property type="entry name" value="ARGININE-BINDING EXTRACELLULAR PROTEIN ARTP"/>
    <property type="match status" value="1"/>
</dbReference>
<dbReference type="InterPro" id="IPR001638">
    <property type="entry name" value="Solute-binding_3/MltF_N"/>
</dbReference>
<reference evidence="6 7" key="1">
    <citation type="submission" date="2017-02" db="EMBL/GenBank/DDBJ databases">
        <authorList>
            <person name="Peterson S.W."/>
        </authorList>
    </citation>
    <scope>NUCLEOTIDE SEQUENCE [LARGE SCALE GENOMIC DNA]</scope>
    <source>
        <strain evidence="6 7">ATCC 700028</strain>
    </source>
</reference>
<dbReference type="AlphaFoldDB" id="A0A1T4LJD3"/>
<dbReference type="SUPFAM" id="SSF53850">
    <property type="entry name" value="Periplasmic binding protein-like II"/>
    <property type="match status" value="1"/>
</dbReference>
<sequence>MKKWLGASFIFPIFVFLCFSAFGRKTITVGTTTDLPPFSFHENGVHKGFDIDLINAVGKKINYHIVIKDLPFRKLERALLNEEVDIIMAGMTITDDRKKSFNFSNPYFNNTQVLLSKNKNFNFKNTKVGILEGRINVFNNKNLSFEKFCNLFKAVDNLKENNIDFLAMDISTAYYFAKKYNLEIINPNLPTTNYGIGIHKKNSHLLQEINKALISIKDEGIYDEIFEKHF</sequence>
<evidence type="ECO:0000313" key="6">
    <source>
        <dbReference type="EMBL" id="SJZ54840.1"/>
    </source>
</evidence>
<dbReference type="GO" id="GO:0030313">
    <property type="term" value="C:cell envelope"/>
    <property type="evidence" value="ECO:0007669"/>
    <property type="project" value="UniProtKB-SubCell"/>
</dbReference>
<dbReference type="InterPro" id="IPR018313">
    <property type="entry name" value="SBP_3_CS"/>
</dbReference>
<evidence type="ECO:0000313" key="7">
    <source>
        <dbReference type="Proteomes" id="UP000191153"/>
    </source>
</evidence>
<evidence type="ECO:0000259" key="5">
    <source>
        <dbReference type="SMART" id="SM00062"/>
    </source>
</evidence>
<dbReference type="STRING" id="180163.SAMN02745174_00882"/>
<dbReference type="SMART" id="SM00062">
    <property type="entry name" value="PBPb"/>
    <property type="match status" value="1"/>
</dbReference>
<keyword evidence="7" id="KW-1185">Reference proteome</keyword>
<organism evidence="6 7">
    <name type="scientific">Cetobacterium ceti</name>
    <dbReference type="NCBI Taxonomy" id="180163"/>
    <lineage>
        <taxon>Bacteria</taxon>
        <taxon>Fusobacteriati</taxon>
        <taxon>Fusobacteriota</taxon>
        <taxon>Fusobacteriia</taxon>
        <taxon>Fusobacteriales</taxon>
        <taxon>Fusobacteriaceae</taxon>
        <taxon>Cetobacterium</taxon>
    </lineage>
</organism>
<dbReference type="RefSeq" id="WP_078693411.1">
    <property type="nucleotide sequence ID" value="NZ_FUWX01000006.1"/>
</dbReference>
<dbReference type="PROSITE" id="PS01039">
    <property type="entry name" value="SBP_BACTERIAL_3"/>
    <property type="match status" value="1"/>
</dbReference>
<gene>
    <name evidence="6" type="ORF">SAMN02745174_00882</name>
</gene>
<evidence type="ECO:0000256" key="1">
    <source>
        <dbReference type="ARBA" id="ARBA00004196"/>
    </source>
</evidence>
<proteinExistence type="inferred from homology"/>
<feature type="domain" description="Solute-binding protein family 3/N-terminal" evidence="5">
    <location>
        <begin position="26"/>
        <end position="229"/>
    </location>
</feature>
<evidence type="ECO:0000256" key="3">
    <source>
        <dbReference type="ARBA" id="ARBA00022729"/>
    </source>
</evidence>
<comment type="subcellular location">
    <subcellularLocation>
        <location evidence="1">Cell envelope</location>
    </subcellularLocation>
</comment>